<keyword evidence="2" id="KW-0560">Oxidoreductase</keyword>
<dbReference type="InterPro" id="IPR002347">
    <property type="entry name" value="SDR_fam"/>
</dbReference>
<protein>
    <recommendedName>
        <fullName evidence="5">NAD(P)-binding domain-containing protein</fullName>
    </recommendedName>
</protein>
<dbReference type="PANTHER" id="PTHR43669">
    <property type="entry name" value="5-KETO-D-GLUCONATE 5-REDUCTASE"/>
    <property type="match status" value="1"/>
</dbReference>
<evidence type="ECO:0000313" key="4">
    <source>
        <dbReference type="Proteomes" id="UP000053411"/>
    </source>
</evidence>
<evidence type="ECO:0000256" key="1">
    <source>
        <dbReference type="ARBA" id="ARBA00006484"/>
    </source>
</evidence>
<name>A0A0D2KRV1_9EURO</name>
<evidence type="ECO:0008006" key="5">
    <source>
        <dbReference type="Google" id="ProtNLM"/>
    </source>
</evidence>
<dbReference type="AlphaFoldDB" id="A0A0D2KRV1"/>
<proteinExistence type="inferred from homology"/>
<dbReference type="GO" id="GO:0016491">
    <property type="term" value="F:oxidoreductase activity"/>
    <property type="evidence" value="ECO:0007669"/>
    <property type="project" value="UniProtKB-KW"/>
</dbReference>
<evidence type="ECO:0000256" key="2">
    <source>
        <dbReference type="ARBA" id="ARBA00023002"/>
    </source>
</evidence>
<dbReference type="Proteomes" id="UP000053411">
    <property type="component" value="Unassembled WGS sequence"/>
</dbReference>
<organism evidence="3 4">
    <name type="scientific">Fonsecaea multimorphosa CBS 102226</name>
    <dbReference type="NCBI Taxonomy" id="1442371"/>
    <lineage>
        <taxon>Eukaryota</taxon>
        <taxon>Fungi</taxon>
        <taxon>Dikarya</taxon>
        <taxon>Ascomycota</taxon>
        <taxon>Pezizomycotina</taxon>
        <taxon>Eurotiomycetes</taxon>
        <taxon>Chaetothyriomycetidae</taxon>
        <taxon>Chaetothyriales</taxon>
        <taxon>Herpotrichiellaceae</taxon>
        <taxon>Fonsecaea</taxon>
    </lineage>
</organism>
<dbReference type="EMBL" id="KN848069">
    <property type="protein sequence ID" value="KIX99398.1"/>
    <property type="molecule type" value="Genomic_DNA"/>
</dbReference>
<dbReference type="PANTHER" id="PTHR43669:SF4">
    <property type="entry name" value="SHORT-CHAIN DEHYDROGENASE"/>
    <property type="match status" value="1"/>
</dbReference>
<dbReference type="GeneID" id="27710720"/>
<comment type="similarity">
    <text evidence="1">Belongs to the short-chain dehydrogenases/reductases (SDR) family.</text>
</comment>
<dbReference type="InterPro" id="IPR036291">
    <property type="entry name" value="NAD(P)-bd_dom_sf"/>
</dbReference>
<dbReference type="RefSeq" id="XP_016633521.1">
    <property type="nucleotide sequence ID" value="XM_016775478.1"/>
</dbReference>
<gene>
    <name evidence="3" type="ORF">Z520_04974</name>
</gene>
<sequence length="233" mass="24938">MTSTSVAFILGYGPRVGAAVARKLASNGYHVAVASRGGSNSKTSDGFLSLKADFTSPDSIPALFRSVKDEFHAAPAVIVYNASTYTPPPVEGSVFSTPLETVVSDMNVNTLSAYVAAQQAVDGWTTLPAETKKTFIYTGNIMNVRVLPWPTMMTPGMGKSAAAYWIGLADTLYSAKGFRFFYTDERYEDGALKGGAVDADAHADFYAQLAAQEGNVPWHATFVKDKGYVGFKL</sequence>
<dbReference type="Pfam" id="PF13561">
    <property type="entry name" value="adh_short_C2"/>
    <property type="match status" value="1"/>
</dbReference>
<dbReference type="VEuPathDB" id="FungiDB:Z520_04974"/>
<evidence type="ECO:0000313" key="3">
    <source>
        <dbReference type="EMBL" id="KIX99398.1"/>
    </source>
</evidence>
<dbReference type="OrthoDB" id="5336600at2759"/>
<keyword evidence="4" id="KW-1185">Reference proteome</keyword>
<reference evidence="3 4" key="1">
    <citation type="submission" date="2015-01" db="EMBL/GenBank/DDBJ databases">
        <title>The Genome Sequence of Fonsecaea multimorphosa CBS 102226.</title>
        <authorList>
            <consortium name="The Broad Institute Genomics Platform"/>
            <person name="Cuomo C."/>
            <person name="de Hoog S."/>
            <person name="Gorbushina A."/>
            <person name="Stielow B."/>
            <person name="Teixiera M."/>
            <person name="Abouelleil A."/>
            <person name="Chapman S.B."/>
            <person name="Priest M."/>
            <person name="Young S.K."/>
            <person name="Wortman J."/>
            <person name="Nusbaum C."/>
            <person name="Birren B."/>
        </authorList>
    </citation>
    <scope>NUCLEOTIDE SEQUENCE [LARGE SCALE GENOMIC DNA]</scope>
    <source>
        <strain evidence="3 4">CBS 102226</strain>
    </source>
</reference>
<dbReference type="Gene3D" id="3.40.50.720">
    <property type="entry name" value="NAD(P)-binding Rossmann-like Domain"/>
    <property type="match status" value="1"/>
</dbReference>
<dbReference type="SUPFAM" id="SSF51735">
    <property type="entry name" value="NAD(P)-binding Rossmann-fold domains"/>
    <property type="match status" value="1"/>
</dbReference>
<dbReference type="STRING" id="1442371.A0A0D2KRV1"/>
<accession>A0A0D2KRV1</accession>